<accession>A0A285X4X2</accession>
<organism evidence="2 3">
    <name type="scientific">Salinimicrobium sediminis</name>
    <dbReference type="NCBI Taxonomy" id="1343891"/>
    <lineage>
        <taxon>Bacteria</taxon>
        <taxon>Pseudomonadati</taxon>
        <taxon>Bacteroidota</taxon>
        <taxon>Flavobacteriia</taxon>
        <taxon>Flavobacteriales</taxon>
        <taxon>Flavobacteriaceae</taxon>
        <taxon>Salinimicrobium</taxon>
    </lineage>
</organism>
<reference evidence="3" key="1">
    <citation type="submission" date="2017-09" db="EMBL/GenBank/DDBJ databases">
        <authorList>
            <person name="Varghese N."/>
            <person name="Submissions S."/>
        </authorList>
    </citation>
    <scope>NUCLEOTIDE SEQUENCE [LARGE SCALE GENOMIC DNA]</scope>
    <source>
        <strain evidence="3">CGMCC 1.12641</strain>
    </source>
</reference>
<dbReference type="AlphaFoldDB" id="A0A285X4X2"/>
<evidence type="ECO:0000256" key="1">
    <source>
        <dbReference type="SAM" id="Phobius"/>
    </source>
</evidence>
<dbReference type="Proteomes" id="UP000219193">
    <property type="component" value="Unassembled WGS sequence"/>
</dbReference>
<dbReference type="EMBL" id="OCMF01000001">
    <property type="protein sequence ID" value="SOC79814.1"/>
    <property type="molecule type" value="Genomic_DNA"/>
</dbReference>
<feature type="transmembrane region" description="Helical" evidence="1">
    <location>
        <begin position="20"/>
        <end position="39"/>
    </location>
</feature>
<evidence type="ECO:0000313" key="2">
    <source>
        <dbReference type="EMBL" id="SOC79814.1"/>
    </source>
</evidence>
<keyword evidence="1" id="KW-0812">Transmembrane</keyword>
<evidence type="ECO:0000313" key="3">
    <source>
        <dbReference type="Proteomes" id="UP000219193"/>
    </source>
</evidence>
<keyword evidence="3" id="KW-1185">Reference proteome</keyword>
<proteinExistence type="predicted"/>
<gene>
    <name evidence="2" type="ORF">SAMN06296241_1351</name>
</gene>
<sequence length="40" mass="4825">MKKHFPNFYNWKKVFTFSELAVAFTVIMFTIIGLLFAFLY</sequence>
<keyword evidence="1" id="KW-0472">Membrane</keyword>
<keyword evidence="1" id="KW-1133">Transmembrane helix</keyword>
<protein>
    <submittedName>
        <fullName evidence="2">Uncharacterized protein</fullName>
    </submittedName>
</protein>
<name>A0A285X4X2_9FLAO</name>
<dbReference type="RefSeq" id="WP_262507418.1">
    <property type="nucleotide sequence ID" value="NZ_OCMF01000001.1"/>
</dbReference>